<gene>
    <name evidence="2" type="ORF">Nepgr_007425</name>
</gene>
<dbReference type="PANTHER" id="PTHR46354:SF12">
    <property type="entry name" value="DNA-BINDING PROTEIN-LIKE PROTEIN"/>
    <property type="match status" value="1"/>
</dbReference>
<protein>
    <recommendedName>
        <fullName evidence="1">DOG1 domain-containing protein</fullName>
    </recommendedName>
</protein>
<evidence type="ECO:0000313" key="3">
    <source>
        <dbReference type="Proteomes" id="UP001279734"/>
    </source>
</evidence>
<organism evidence="2 3">
    <name type="scientific">Nepenthes gracilis</name>
    <name type="common">Slender pitcher plant</name>
    <dbReference type="NCBI Taxonomy" id="150966"/>
    <lineage>
        <taxon>Eukaryota</taxon>
        <taxon>Viridiplantae</taxon>
        <taxon>Streptophyta</taxon>
        <taxon>Embryophyta</taxon>
        <taxon>Tracheophyta</taxon>
        <taxon>Spermatophyta</taxon>
        <taxon>Magnoliopsida</taxon>
        <taxon>eudicotyledons</taxon>
        <taxon>Gunneridae</taxon>
        <taxon>Pentapetalae</taxon>
        <taxon>Caryophyllales</taxon>
        <taxon>Nepenthaceae</taxon>
        <taxon>Nepenthes</taxon>
    </lineage>
</organism>
<dbReference type="Proteomes" id="UP001279734">
    <property type="component" value="Unassembled WGS sequence"/>
</dbReference>
<keyword evidence="3" id="KW-1185">Reference proteome</keyword>
<dbReference type="InterPro" id="IPR025422">
    <property type="entry name" value="TGA_domain"/>
</dbReference>
<dbReference type="PROSITE" id="PS51806">
    <property type="entry name" value="DOG1"/>
    <property type="match status" value="1"/>
</dbReference>
<dbReference type="GO" id="GO:0043565">
    <property type="term" value="F:sequence-specific DNA binding"/>
    <property type="evidence" value="ECO:0007669"/>
    <property type="project" value="InterPro"/>
</dbReference>
<name>A0AAD3S713_NEPGR</name>
<dbReference type="Pfam" id="PF14144">
    <property type="entry name" value="DOG1"/>
    <property type="match status" value="1"/>
</dbReference>
<proteinExistence type="predicted"/>
<dbReference type="GO" id="GO:0006351">
    <property type="term" value="P:DNA-templated transcription"/>
    <property type="evidence" value="ECO:0007669"/>
    <property type="project" value="InterPro"/>
</dbReference>
<dbReference type="InterPro" id="IPR051886">
    <property type="entry name" value="Seed_Dev/Stress_Resp_Reg"/>
</dbReference>
<reference evidence="2" key="1">
    <citation type="submission" date="2023-05" db="EMBL/GenBank/DDBJ databases">
        <title>Nepenthes gracilis genome sequencing.</title>
        <authorList>
            <person name="Fukushima K."/>
        </authorList>
    </citation>
    <scope>NUCLEOTIDE SEQUENCE</scope>
    <source>
        <strain evidence="2">SING2019-196</strain>
    </source>
</reference>
<dbReference type="EMBL" id="BSYO01000006">
    <property type="protein sequence ID" value="GMH05585.1"/>
    <property type="molecule type" value="Genomic_DNA"/>
</dbReference>
<dbReference type="AlphaFoldDB" id="A0AAD3S713"/>
<sequence>MSFSFHRFYESWFDHLRHLSVQLAQLPQRPEIPEGHRHYRQLVEEVMSHYAAFYRVKSLAARADVLSLFAAPWCTSLERSLHWVAGFRPTTFFHIVYTESSIRFESQVFNILRGKLTGDLGELSPETVKSENEISKELSQWQDGLVTVDWDGLRCDPGCMEWRLGHLVQVVEKADRLRLETLNKVVELLTSQQAVEFLTAVAELQFGIRSWGLNLDRLLYR</sequence>
<comment type="caution">
    <text evidence="2">The sequence shown here is derived from an EMBL/GenBank/DDBJ whole genome shotgun (WGS) entry which is preliminary data.</text>
</comment>
<feature type="domain" description="DOG1" evidence="1">
    <location>
        <begin position="2"/>
        <end position="218"/>
    </location>
</feature>
<evidence type="ECO:0000259" key="1">
    <source>
        <dbReference type="PROSITE" id="PS51806"/>
    </source>
</evidence>
<dbReference type="PANTHER" id="PTHR46354">
    <property type="entry name" value="DOG1 DOMAIN-CONTAINING PROTEIN"/>
    <property type="match status" value="1"/>
</dbReference>
<evidence type="ECO:0000313" key="2">
    <source>
        <dbReference type="EMBL" id="GMH05585.1"/>
    </source>
</evidence>
<accession>A0AAD3S713</accession>